<evidence type="ECO:0000256" key="2">
    <source>
        <dbReference type="SAM" id="Phobius"/>
    </source>
</evidence>
<keyword evidence="4" id="KW-1185">Reference proteome</keyword>
<sequence length="323" mass="35732">MSLTPAVKLASDGFRHVPLRRLAAFESEIGITGATTFLLAQDGSESDEGVSPPESPTTPDNSCRRSWHRRLKIVIPGKTNPSSGPTLSSPRSPLSPIKLWSAVQRGASWLPVLRLKPKHASPAASCRPPSESPVVATPAHTTRCSLDNEIVPDESASLCDTLLTTASTRNANGTDDELVYRPYEPLTGPYDQRPSWYIPAHSPAPAPITTPAKTKAQLRPRFEDPFSYRWPEPQITPPTPPSSPIATDSLPERGELPCPDLRWYHPFLLLFLWHLFIVSLSTFVILRVVFKPLRSTFEDNFMYLLLGDLRWAVGSTEIAMARH</sequence>
<protein>
    <submittedName>
        <fullName evidence="3">Uncharacterized protein</fullName>
    </submittedName>
</protein>
<dbReference type="Proteomes" id="UP001218188">
    <property type="component" value="Unassembled WGS sequence"/>
</dbReference>
<evidence type="ECO:0000313" key="3">
    <source>
        <dbReference type="EMBL" id="KAJ7046302.1"/>
    </source>
</evidence>
<feature type="region of interest" description="Disordered" evidence="1">
    <location>
        <begin position="42"/>
        <end position="64"/>
    </location>
</feature>
<dbReference type="AlphaFoldDB" id="A0AAD6TM18"/>
<dbReference type="EMBL" id="JARJCM010000003">
    <property type="protein sequence ID" value="KAJ7046302.1"/>
    <property type="molecule type" value="Genomic_DNA"/>
</dbReference>
<evidence type="ECO:0000313" key="4">
    <source>
        <dbReference type="Proteomes" id="UP001218188"/>
    </source>
</evidence>
<keyword evidence="2" id="KW-0812">Transmembrane</keyword>
<comment type="caution">
    <text evidence="3">The sequence shown here is derived from an EMBL/GenBank/DDBJ whole genome shotgun (WGS) entry which is preliminary data.</text>
</comment>
<name>A0AAD6TM18_9AGAR</name>
<evidence type="ECO:0000256" key="1">
    <source>
        <dbReference type="SAM" id="MobiDB-lite"/>
    </source>
</evidence>
<proteinExistence type="predicted"/>
<organism evidence="3 4">
    <name type="scientific">Mycena alexandri</name>
    <dbReference type="NCBI Taxonomy" id="1745969"/>
    <lineage>
        <taxon>Eukaryota</taxon>
        <taxon>Fungi</taxon>
        <taxon>Dikarya</taxon>
        <taxon>Basidiomycota</taxon>
        <taxon>Agaricomycotina</taxon>
        <taxon>Agaricomycetes</taxon>
        <taxon>Agaricomycetidae</taxon>
        <taxon>Agaricales</taxon>
        <taxon>Marasmiineae</taxon>
        <taxon>Mycenaceae</taxon>
        <taxon>Mycena</taxon>
    </lineage>
</organism>
<keyword evidence="2" id="KW-1133">Transmembrane helix</keyword>
<gene>
    <name evidence="3" type="ORF">C8F04DRAFT_1323195</name>
</gene>
<accession>A0AAD6TM18</accession>
<feature type="transmembrane region" description="Helical" evidence="2">
    <location>
        <begin position="263"/>
        <end position="286"/>
    </location>
</feature>
<reference evidence="3" key="1">
    <citation type="submission" date="2023-03" db="EMBL/GenBank/DDBJ databases">
        <title>Massive genome expansion in bonnet fungi (Mycena s.s.) driven by repeated elements and novel gene families across ecological guilds.</title>
        <authorList>
            <consortium name="Lawrence Berkeley National Laboratory"/>
            <person name="Harder C.B."/>
            <person name="Miyauchi S."/>
            <person name="Viragh M."/>
            <person name="Kuo A."/>
            <person name="Thoen E."/>
            <person name="Andreopoulos B."/>
            <person name="Lu D."/>
            <person name="Skrede I."/>
            <person name="Drula E."/>
            <person name="Henrissat B."/>
            <person name="Morin E."/>
            <person name="Kohler A."/>
            <person name="Barry K."/>
            <person name="LaButti K."/>
            <person name="Morin E."/>
            <person name="Salamov A."/>
            <person name="Lipzen A."/>
            <person name="Mereny Z."/>
            <person name="Hegedus B."/>
            <person name="Baldrian P."/>
            <person name="Stursova M."/>
            <person name="Weitz H."/>
            <person name="Taylor A."/>
            <person name="Grigoriev I.V."/>
            <person name="Nagy L.G."/>
            <person name="Martin F."/>
            <person name="Kauserud H."/>
        </authorList>
    </citation>
    <scope>NUCLEOTIDE SEQUENCE</scope>
    <source>
        <strain evidence="3">CBHHK200</strain>
    </source>
</reference>
<keyword evidence="2" id="KW-0472">Membrane</keyword>